<reference evidence="2" key="1">
    <citation type="submission" date="2016-11" db="UniProtKB">
        <authorList>
            <consortium name="WormBaseParasite"/>
        </authorList>
    </citation>
    <scope>IDENTIFICATION</scope>
    <source>
        <strain evidence="2">KR3021</strain>
    </source>
</reference>
<evidence type="ECO:0000313" key="2">
    <source>
        <dbReference type="WBParaSite" id="RSKR_0000374200.1"/>
    </source>
</evidence>
<accession>A0AC35TSQ1</accession>
<dbReference type="WBParaSite" id="RSKR_0000374200.1">
    <property type="protein sequence ID" value="RSKR_0000374200.1"/>
    <property type="gene ID" value="RSKR_0000374200"/>
</dbReference>
<sequence length="410" mass="47428">MTLNNTTSFCVVFSYANYFHGVPYIIRPRPRSTVTSSTSNMSYNRVAKKTFRRKDSGYANLDDGNEPCTLAISLHKDEVTMTDVSQIENTGCSSQSSSEISTHSCSNDDSASASLASLYSPQSGDIYNEWNKEVLRSVNKICKTVYRMNYLGVAMKSVAERRTPECNIFNIYVRLVSELEYLPEHNECWIGLFVVYKQKNGKYLHIGIHDRINKDTAEKECALGNFDAPYEIFKNYEEVLDHFKCLTKLRPSIILGKYGNHLDKPYPPKFKKIKFSPDPIFKNYYVGVKRRTESEIYVPKMLQFALYHQMFEERQQFENLGELIPLFIVYHSHSGRRIHIPIAQRNNSKGEVVYFTYKFDSFNPRFNSLDELVQQCYKQVSAFKEIAANLSLNIRSKSLKKYRCATTFTN</sequence>
<organism evidence="1 2">
    <name type="scientific">Rhabditophanes sp. KR3021</name>
    <dbReference type="NCBI Taxonomy" id="114890"/>
    <lineage>
        <taxon>Eukaryota</taxon>
        <taxon>Metazoa</taxon>
        <taxon>Ecdysozoa</taxon>
        <taxon>Nematoda</taxon>
        <taxon>Chromadorea</taxon>
        <taxon>Rhabditida</taxon>
        <taxon>Tylenchina</taxon>
        <taxon>Panagrolaimomorpha</taxon>
        <taxon>Strongyloidoidea</taxon>
        <taxon>Alloionematidae</taxon>
        <taxon>Rhabditophanes</taxon>
    </lineage>
</organism>
<evidence type="ECO:0000313" key="1">
    <source>
        <dbReference type="Proteomes" id="UP000095286"/>
    </source>
</evidence>
<name>A0AC35TSQ1_9BILA</name>
<protein>
    <submittedName>
        <fullName evidence="2">SH2 domain-containing protein</fullName>
    </submittedName>
</protein>
<dbReference type="Proteomes" id="UP000095286">
    <property type="component" value="Unplaced"/>
</dbReference>
<proteinExistence type="predicted"/>